<reference evidence="2" key="1">
    <citation type="submission" date="2018-08" db="EMBL/GenBank/DDBJ databases">
        <authorList>
            <person name="Rossello M."/>
        </authorList>
    </citation>
    <scope>NUCLEOTIDE SEQUENCE [LARGE SCALE GENOMIC DNA]</scope>
    <source>
        <strain evidence="2">cv. Chinese Spring</strain>
    </source>
</reference>
<feature type="compositionally biased region" description="Basic and acidic residues" evidence="1">
    <location>
        <begin position="179"/>
        <end position="209"/>
    </location>
</feature>
<keyword evidence="3" id="KW-1185">Reference proteome</keyword>
<feature type="compositionally biased region" description="Basic and acidic residues" evidence="1">
    <location>
        <begin position="471"/>
        <end position="503"/>
    </location>
</feature>
<feature type="compositionally biased region" description="Polar residues" evidence="1">
    <location>
        <begin position="455"/>
        <end position="466"/>
    </location>
</feature>
<feature type="compositionally biased region" description="Polar residues" evidence="1">
    <location>
        <begin position="213"/>
        <end position="224"/>
    </location>
</feature>
<feature type="compositionally biased region" description="Basic residues" evidence="1">
    <location>
        <begin position="506"/>
        <end position="515"/>
    </location>
</feature>
<evidence type="ECO:0000256" key="1">
    <source>
        <dbReference type="SAM" id="MobiDB-lite"/>
    </source>
</evidence>
<dbReference type="STRING" id="4565.A0A3B6LXC8"/>
<feature type="compositionally biased region" description="Basic and acidic residues" evidence="1">
    <location>
        <begin position="10"/>
        <end position="27"/>
    </location>
</feature>
<organism evidence="2">
    <name type="scientific">Triticum aestivum</name>
    <name type="common">Wheat</name>
    <dbReference type="NCBI Taxonomy" id="4565"/>
    <lineage>
        <taxon>Eukaryota</taxon>
        <taxon>Viridiplantae</taxon>
        <taxon>Streptophyta</taxon>
        <taxon>Embryophyta</taxon>
        <taxon>Tracheophyta</taxon>
        <taxon>Spermatophyta</taxon>
        <taxon>Magnoliopsida</taxon>
        <taxon>Liliopsida</taxon>
        <taxon>Poales</taxon>
        <taxon>Poaceae</taxon>
        <taxon>BOP clade</taxon>
        <taxon>Pooideae</taxon>
        <taxon>Triticodae</taxon>
        <taxon>Triticeae</taxon>
        <taxon>Triticinae</taxon>
        <taxon>Triticum</taxon>
    </lineage>
</organism>
<feature type="compositionally biased region" description="Low complexity" evidence="1">
    <location>
        <begin position="139"/>
        <end position="173"/>
    </location>
</feature>
<reference evidence="2" key="2">
    <citation type="submission" date="2018-10" db="UniProtKB">
        <authorList>
            <consortium name="EnsemblPlants"/>
        </authorList>
    </citation>
    <scope>IDENTIFICATION</scope>
</reference>
<name>A0A3B6LXC8_WHEAT</name>
<feature type="region of interest" description="Disordered" evidence="1">
    <location>
        <begin position="1"/>
        <end position="29"/>
    </location>
</feature>
<protein>
    <submittedName>
        <fullName evidence="2">Uncharacterized protein</fullName>
    </submittedName>
</protein>
<dbReference type="Proteomes" id="UP000019116">
    <property type="component" value="Chromosome 5B"/>
</dbReference>
<feature type="region of interest" description="Disordered" evidence="1">
    <location>
        <begin position="373"/>
        <end position="521"/>
    </location>
</feature>
<dbReference type="OrthoDB" id="703298at2759"/>
<evidence type="ECO:0000313" key="2">
    <source>
        <dbReference type="EnsemblPlants" id="TraesCS5B02G515200.1"/>
    </source>
</evidence>
<evidence type="ECO:0000313" key="3">
    <source>
        <dbReference type="Proteomes" id="UP000019116"/>
    </source>
</evidence>
<proteinExistence type="predicted"/>
<sequence length="800" mass="88619">MSRAHGSGRRMGDAARPMDGERRRLAEEPGPVSLLSRALLWATHVVLILASPSILKKIKNNPRLVVVLPRTAAAMAHLPPLQPTQPASLNLRGADAAAEPRAPKLHRPLEPPRPAAQGGLHRHVSLYPASRRQEPNPPTSSRSRGGRSPPPSSRNRSQAPPSEVWPRSRSPPSTSITERLAEPQHAKRPRRGEPHAAEAAVDGRDEGEKAASMLSSADGSSVENRPSHSHCKQPETSSAAVEQRPDPTIPGDEQKLCTEKMDAKAHTDHRLLRLFYLSNCLCRVTHQVGPSRSARRKKMKKQIRAESEKELREVCNSSCSPLTPPLPLLQLKLRGADAAIEFCASKLHAPLEPQQLSGSLHRHVSLCSASRCQEPNPPPCSRHRAEKSPPLNSKVRPRERLPPITQLLTEQQHAKRPRQGEADAAEAAVEGKEEGEKAVSMLSSVDGLSVENRPSYRNCNSEQPETLSAAVEERPDHAIPGDEQKLDSGRRDAKTQTDHKEGPSRSARRKKMKKQIRAESEKELREMKKDKLLENIKKLQACIWLLEKEDADTAEIMDFRSLLESTKMQYVQYVENETQLAKEGSSASPQALNKDRLEKMHVEAPIEKVEGDEQNMDSGKAVGSSLKGCQASSFHDKYFWAVLKQNELVEEVDRLKSELEAVRQDREYQLAQVQSLTADIAKQKEVARRCGAELENAMRRVAALEEGGLLQRETIRTLQIQLASANEKLTNYFVLSRTGRLTDIALAVIRGCLLPPKIDAKPKQLFVSGTESDAALFQRASSTIRSYAPTPTINDLKAVR</sequence>
<dbReference type="Gramene" id="TraesCS5B02G515200.1">
    <property type="protein sequence ID" value="TraesCS5B02G515200.1"/>
    <property type="gene ID" value="TraesCS5B02G515200"/>
</dbReference>
<accession>A0A3B6LXC8</accession>
<feature type="region of interest" description="Disordered" evidence="1">
    <location>
        <begin position="78"/>
        <end position="254"/>
    </location>
</feature>
<dbReference type="AlphaFoldDB" id="A0A3B6LXC8"/>
<dbReference type="Gramene" id="TraesROB_scaffold_045031_01G000200.1">
    <property type="protein sequence ID" value="TraesROB_scaffold_045031_01G000200.1"/>
    <property type="gene ID" value="TraesROB_scaffold_045031_01G000200"/>
</dbReference>
<dbReference type="EnsemblPlants" id="TraesCS5B02G515200.1">
    <property type="protein sequence ID" value="TraesCS5B02G515200.1"/>
    <property type="gene ID" value="TraesCS5B02G515200"/>
</dbReference>
<dbReference type="Gramene" id="TraesCS5B03G1251000.1">
    <property type="protein sequence ID" value="TraesCS5B03G1251000.1.CDS"/>
    <property type="gene ID" value="TraesCS5B03G1251000"/>
</dbReference>
<dbReference type="SMR" id="A0A3B6LXC8"/>